<feature type="binding site" evidence="15">
    <location>
        <position position="418"/>
    </location>
    <ligand>
        <name>Mg(2+)</name>
        <dbReference type="ChEBI" id="CHEBI:18420"/>
    </ligand>
</feature>
<comment type="catalytic activity">
    <reaction evidence="13">
        <text>ATP + H2O + phospholipidSide 1 = ADP + phosphate + phospholipidSide 2.</text>
        <dbReference type="EC" id="7.6.2.1"/>
    </reaction>
</comment>
<keyword evidence="12 16" id="KW-0456">Lyase</keyword>
<dbReference type="GO" id="GO:0140326">
    <property type="term" value="F:ATPase-coupled intramembrane lipid transporter activity"/>
    <property type="evidence" value="ECO:0007669"/>
    <property type="project" value="UniProtKB-EC"/>
</dbReference>
<dbReference type="SUPFAM" id="SSF56784">
    <property type="entry name" value="HAD-like"/>
    <property type="match status" value="1"/>
</dbReference>
<protein>
    <recommendedName>
        <fullName evidence="3">P-type phospholipid transporter</fullName>
        <ecNumber evidence="3">7.6.2.1</ecNumber>
    </recommendedName>
</protein>
<evidence type="ECO:0000256" key="14">
    <source>
        <dbReference type="PIRSR" id="PIRSR606539-2"/>
    </source>
</evidence>
<feature type="domain" description="Guanylate cyclase" evidence="19">
    <location>
        <begin position="1187"/>
        <end position="1322"/>
    </location>
</feature>
<evidence type="ECO:0000256" key="10">
    <source>
        <dbReference type="ARBA" id="ARBA00022989"/>
    </source>
</evidence>
<dbReference type="OMA" id="MMQASHV"/>
<dbReference type="InterPro" id="IPR001757">
    <property type="entry name" value="P_typ_ATPase"/>
</dbReference>
<feature type="transmembrane region" description="Helical" evidence="18">
    <location>
        <begin position="1701"/>
        <end position="1721"/>
    </location>
</feature>
<feature type="transmembrane region" description="Helical" evidence="18">
    <location>
        <begin position="1524"/>
        <end position="1544"/>
    </location>
</feature>
<feature type="binding site" evidence="14">
    <location>
        <position position="290"/>
    </location>
    <ligand>
        <name>ATP</name>
        <dbReference type="ChEBI" id="CHEBI:30616"/>
    </ligand>
</feature>
<dbReference type="InterPro" id="IPR032630">
    <property type="entry name" value="P_typ_ATPase_c"/>
</dbReference>
<proteinExistence type="inferred from homology"/>
<comment type="similarity">
    <text evidence="16">Belongs to the adenylyl cyclase class-4/guanylyl cyclase family.</text>
</comment>
<dbReference type="SUPFAM" id="SSF81665">
    <property type="entry name" value="Calcium ATPase, transmembrane domain M"/>
    <property type="match status" value="1"/>
</dbReference>
<dbReference type="InterPro" id="IPR023298">
    <property type="entry name" value="ATPase_P-typ_TM_dom_sf"/>
</dbReference>
<keyword evidence="11 18" id="KW-0472">Membrane</keyword>
<keyword evidence="21" id="KW-1185">Reference proteome</keyword>
<feature type="binding site" evidence="14">
    <location>
        <position position="289"/>
    </location>
    <ligand>
        <name>ATP</name>
        <dbReference type="ChEBI" id="CHEBI:30616"/>
    </ligand>
</feature>
<dbReference type="PANTHER" id="PTHR24092:SF150">
    <property type="entry name" value="PHOSPHOLIPID-TRANSPORTING ATPASE"/>
    <property type="match status" value="1"/>
</dbReference>
<feature type="transmembrane region" description="Helical" evidence="18">
    <location>
        <begin position="657"/>
        <end position="678"/>
    </location>
</feature>
<dbReference type="InterPro" id="IPR018297">
    <property type="entry name" value="A/G_cyclase_CS"/>
</dbReference>
<reference evidence="20" key="1">
    <citation type="submission" date="2021-02" db="EMBL/GenBank/DDBJ databases">
        <authorList>
            <person name="Dougan E. K."/>
            <person name="Rhodes N."/>
            <person name="Thang M."/>
            <person name="Chan C."/>
        </authorList>
    </citation>
    <scope>NUCLEOTIDE SEQUENCE</scope>
</reference>
<feature type="binding site" evidence="14">
    <location>
        <position position="209"/>
    </location>
    <ligand>
        <name>ATP</name>
        <dbReference type="ChEBI" id="CHEBI:30616"/>
    </ligand>
</feature>
<evidence type="ECO:0000256" key="18">
    <source>
        <dbReference type="SAM" id="Phobius"/>
    </source>
</evidence>
<feature type="binding site" evidence="15">
    <location>
        <position position="414"/>
    </location>
    <ligand>
        <name>Mg(2+)</name>
        <dbReference type="ChEBI" id="CHEBI:18420"/>
    </ligand>
</feature>
<evidence type="ECO:0000313" key="20">
    <source>
        <dbReference type="EMBL" id="CAE8621686.1"/>
    </source>
</evidence>
<evidence type="ECO:0000256" key="5">
    <source>
        <dbReference type="ARBA" id="ARBA00022723"/>
    </source>
</evidence>
<feature type="transmembrane region" description="Helical" evidence="18">
    <location>
        <begin position="367"/>
        <end position="388"/>
    </location>
</feature>
<dbReference type="NCBIfam" id="TIGR01494">
    <property type="entry name" value="ATPase_P-type"/>
    <property type="match status" value="1"/>
</dbReference>
<dbReference type="FunFam" id="3.40.50.1000:FF:000014">
    <property type="entry name" value="Phospholipid-transporting ATPase"/>
    <property type="match status" value="1"/>
</dbReference>
<feature type="transmembrane region" description="Helical" evidence="18">
    <location>
        <begin position="1097"/>
        <end position="1119"/>
    </location>
</feature>
<dbReference type="GO" id="GO:0035556">
    <property type="term" value="P:intracellular signal transduction"/>
    <property type="evidence" value="ECO:0007669"/>
    <property type="project" value="InterPro"/>
</dbReference>
<evidence type="ECO:0000256" key="12">
    <source>
        <dbReference type="ARBA" id="ARBA00023239"/>
    </source>
</evidence>
<feature type="transmembrane region" description="Helical" evidence="18">
    <location>
        <begin position="1618"/>
        <end position="1641"/>
    </location>
</feature>
<evidence type="ECO:0000256" key="17">
    <source>
        <dbReference type="SAM" id="MobiDB-lite"/>
    </source>
</evidence>
<dbReference type="InterPro" id="IPR006539">
    <property type="entry name" value="P-type_ATPase_IV"/>
</dbReference>
<dbReference type="SMART" id="SM00044">
    <property type="entry name" value="CYCc"/>
    <property type="match status" value="2"/>
</dbReference>
<feature type="transmembrane region" description="Helical" evidence="18">
    <location>
        <begin position="1054"/>
        <end position="1076"/>
    </location>
</feature>
<dbReference type="Proteomes" id="UP000654075">
    <property type="component" value="Unassembled WGS sequence"/>
</dbReference>
<dbReference type="EC" id="7.6.2.1" evidence="3"/>
<dbReference type="Gene3D" id="3.40.50.1000">
    <property type="entry name" value="HAD superfamily/HAD-like"/>
    <property type="match status" value="1"/>
</dbReference>
<feature type="domain" description="Guanylate cyclase" evidence="19">
    <location>
        <begin position="1770"/>
        <end position="1901"/>
    </location>
</feature>
<dbReference type="PROSITE" id="PS50125">
    <property type="entry name" value="GUANYLATE_CYCLASE_2"/>
    <property type="match status" value="2"/>
</dbReference>
<evidence type="ECO:0000256" key="4">
    <source>
        <dbReference type="ARBA" id="ARBA00022692"/>
    </source>
</evidence>
<evidence type="ECO:0000256" key="2">
    <source>
        <dbReference type="ARBA" id="ARBA00008109"/>
    </source>
</evidence>
<evidence type="ECO:0000256" key="1">
    <source>
        <dbReference type="ARBA" id="ARBA00004141"/>
    </source>
</evidence>
<keyword evidence="5 15" id="KW-0479">Metal-binding</keyword>
<feature type="transmembrane region" description="Helical" evidence="18">
    <location>
        <begin position="1662"/>
        <end position="1689"/>
    </location>
</feature>
<evidence type="ECO:0000256" key="8">
    <source>
        <dbReference type="ARBA" id="ARBA00022842"/>
    </source>
</evidence>
<dbReference type="GO" id="GO:0005524">
    <property type="term" value="F:ATP binding"/>
    <property type="evidence" value="ECO:0007669"/>
    <property type="project" value="UniProtKB-KW"/>
</dbReference>
<accession>A0A813GGA1</accession>
<dbReference type="InterPro" id="IPR001054">
    <property type="entry name" value="A/G_cyclase"/>
</dbReference>
<comment type="subcellular location">
    <subcellularLocation>
        <location evidence="1">Membrane</location>
        <topology evidence="1">Multi-pass membrane protein</topology>
    </subcellularLocation>
</comment>
<dbReference type="PANTHER" id="PTHR24092">
    <property type="entry name" value="PROBABLE PHOSPHOLIPID-TRANSPORTING ATPASE"/>
    <property type="match status" value="1"/>
</dbReference>
<feature type="transmembrane region" description="Helical" evidence="18">
    <location>
        <begin position="471"/>
        <end position="491"/>
    </location>
</feature>
<keyword evidence="4 18" id="KW-0812">Transmembrane</keyword>
<evidence type="ECO:0000256" key="6">
    <source>
        <dbReference type="ARBA" id="ARBA00022741"/>
    </source>
</evidence>
<feature type="compositionally biased region" description="Basic and acidic residues" evidence="17">
    <location>
        <begin position="130"/>
        <end position="143"/>
    </location>
</feature>
<feature type="region of interest" description="Disordered" evidence="17">
    <location>
        <begin position="1420"/>
        <end position="1444"/>
    </location>
</feature>
<evidence type="ECO:0000256" key="13">
    <source>
        <dbReference type="ARBA" id="ARBA00034036"/>
    </source>
</evidence>
<evidence type="ECO:0000256" key="16">
    <source>
        <dbReference type="RuleBase" id="RU000405"/>
    </source>
</evidence>
<feature type="transmembrane region" description="Helical" evidence="18">
    <location>
        <begin position="1492"/>
        <end position="1512"/>
    </location>
</feature>
<dbReference type="GO" id="GO:0005886">
    <property type="term" value="C:plasma membrane"/>
    <property type="evidence" value="ECO:0007669"/>
    <property type="project" value="TreeGrafter"/>
</dbReference>
<name>A0A813GGA1_POLGL</name>
<dbReference type="GO" id="GO:0016887">
    <property type="term" value="F:ATP hydrolysis activity"/>
    <property type="evidence" value="ECO:0007669"/>
    <property type="project" value="InterPro"/>
</dbReference>
<keyword evidence="6 14" id="KW-0547">Nucleotide-binding</keyword>
<sequence length="1958" mass="216043">MGELPDFIGKSYVLYSKGADHVMLDCLRGNRPGERSRGMLPSHSLSAESLDDSSEDEKSVESFEDGESAREAASGSSAPASGSAAGASGSGASAFGPEADAAGGPDPASAAQRRPQEGLEISPQQATGDADARKYEPVPEKNAVRVSIPGEEPPMLPLSISHAPANPPVLGNRGNGYGHGSKGDITEFEDASLARAKAEIKNFALHGMRTLVCCRRELTDEQAEKYIKRMQSAKTSFTNREKLASEVVNDMERDMDLLGATAVEDKIQDGVPETVSMLLQGGIKVWMLTGDSMETAMNTAISCRLVDRDAKEYVLSADDTLPTTLRGLLREYYIDISNHLAENPDFRYSLAVHGQALYSIMKDDEQMLQHLFVAIACSSCSVIACRLAPAQKAALVELVRTTLVGNPLTLAIGDGGNDVAMIQKAHVGVGIVGAEGREAANAADFSIGRFRFLRSLLFIHGRWNLRRIGMVISYSFYKNFLLVLPMVFFAPESALSGTTLYDSYLLMMYNLVFTSLPIFIVGVLDVDVYADAALSVPTLYLYGVRGQYFNYKMLLRWLFRGAMHSVFNFVLVGQVLGSHSGQGVDYLVLGSWSYWCCVLVANATLLLHSEVWMDWQVVIIIGSVVFLPPALLIYASPEMATTFNPAMIGVAARMLEAVPGWLVLLLVLAISVLGDIIIRLWQRLRSPDLVHAIQKQQSLNRYTLDAEDEASMCFSAVSPIFPTAAMELSAQKLKDNPQWDQLCVDVVPRPLHEEGAQVYTRESQSRLSQSLTKAMVGISTPKPRQLRLRPVSGIEIAPLRGSGRFKTRDLLLADRVSKPRAMEWMGRIGQIIGRAVELQWSPLIKIPKPNADWKPRGAIATASGRHGDDTDVCRLGAAPDVQEHLERDEKRLRSSNSFSSVKDLATNSLKDFDDEATAEFAYSVLNLSFRSPQHERTFCRQFGHEAGVRFRWSVRALYAIVVCFQSTRLIGALLAEESSTDERLRILVLCGSVIGGEVIVLPLRFKFMLPETYIPALSIILMLVEPVFEMFFHVSSIIAGTYKPLLVAAGLRIRFPYVLILVTLHEIIMVIQYSVIKVPEACEIPEPSQVCGEHGDVLPDYFVLGLGISLIALCCAYLSERFSRQRYALQASISATRQKDMELLKGMFPNEVVFHVLKAFGILDTNVLDENGERPLRQICQDRGVVTVIFIDISDFDNLVQSLRPTDLVLLLDRAFRMFDRTCDLYNVTKIETVGKTYMAAGMSNSELNLPEKMELDANNAMLAAMFILKEVSQSALGIEGVTNLSVRIGINTGPVLAGVVGSQKPQFALFGDTVNTASRMCSTGQDGHVHVSESTWELIPADECFNWVKRKTSAKGKGVMNTYLLMNSIESKKLRALQARRKSSTGGHLGIGTGGVNSLMDESNQGLFSESVSPVERRIERDSGSAESFAGKPPQTSVLDSGNGMFDSEEDEFDSKGLARSAFFVRMMRIWTHIKALKDQDTAPLNASRTMFIHLFCFWICHSLASVFVISSEQGRRAPRRDLLMVMRGSYSAMLLLVTLLYMKKMPPSKPAPKKPRVHKRSVAPEPAELSISGTDALTALAAARKQRMAFQKLSISKSKIQEATFIPQRLVHNPRFTLAVCLVLLGYCVSIASNVLFLAHSDYEEVSFRVYCDSLFIANVLLNLCVLRVTLISALSSLAVTCVAVVLGSTTLGNWSLYGLYPVATYMVQLWIVYNIKAYQLKSYKTLRMIQMERSQLNRVLNSLFPLEVLAEMKADSLRLAYSYKDMTLLVADIVGFTKYCATHTGSDAVNLVTCLFAEFDEFCMELGLYKVCTIGDAYVAVNEPKTSHTDKIIGCTAVLSLAQVMLLVIVEVRERVKHEGLDMRIGVHHGSLVAGVIGTNRLRFDIWGEDVLIANKIESTGIPGQICVSQHVVDTLDSLLTYKFNFHQDVQFKSGKVVKSYVYDAPPELKLQWSL</sequence>
<feature type="binding site" evidence="14">
    <location>
        <position position="392"/>
    </location>
    <ligand>
        <name>ATP</name>
        <dbReference type="ChEBI" id="CHEBI:30616"/>
    </ligand>
</feature>
<gene>
    <name evidence="20" type="ORF">PGLA1383_LOCUS39204</name>
</gene>
<comment type="cofactor">
    <cofactor evidence="15">
        <name>Mg(2+)</name>
        <dbReference type="ChEBI" id="CHEBI:18420"/>
    </cofactor>
</comment>
<feature type="transmembrane region" description="Helical" evidence="18">
    <location>
        <begin position="503"/>
        <end position="524"/>
    </location>
</feature>
<evidence type="ECO:0000313" key="21">
    <source>
        <dbReference type="Proteomes" id="UP000654075"/>
    </source>
</evidence>
<comment type="caution">
    <text evidence="20">The sequence shown here is derived from an EMBL/GenBank/DDBJ whole genome shotgun (WGS) entry which is preliminary data.</text>
</comment>
<keyword evidence="9" id="KW-1278">Translocase</keyword>
<evidence type="ECO:0000256" key="7">
    <source>
        <dbReference type="ARBA" id="ARBA00022840"/>
    </source>
</evidence>
<dbReference type="SUPFAM" id="SSF55073">
    <property type="entry name" value="Nucleotide cyclase"/>
    <property type="match status" value="2"/>
</dbReference>
<dbReference type="Pfam" id="PF00211">
    <property type="entry name" value="Guanylate_cyc"/>
    <property type="match status" value="2"/>
</dbReference>
<keyword evidence="7 14" id="KW-0067">ATP-binding</keyword>
<comment type="similarity">
    <text evidence="2">Belongs to the cation transport ATPase (P-type) (TC 3.A.3) family. Type IV subfamily.</text>
</comment>
<feature type="transmembrane region" description="Helical" evidence="18">
    <location>
        <begin position="986"/>
        <end position="1005"/>
    </location>
</feature>
<evidence type="ECO:0000256" key="11">
    <source>
        <dbReference type="ARBA" id="ARBA00023136"/>
    </source>
</evidence>
<dbReference type="GO" id="GO:0000287">
    <property type="term" value="F:magnesium ion binding"/>
    <property type="evidence" value="ECO:0007669"/>
    <property type="project" value="InterPro"/>
</dbReference>
<feature type="compositionally biased region" description="Low complexity" evidence="17">
    <location>
        <begin position="71"/>
        <end position="111"/>
    </location>
</feature>
<dbReference type="GO" id="GO:0045332">
    <property type="term" value="P:phospholipid translocation"/>
    <property type="evidence" value="ECO:0007669"/>
    <property type="project" value="TreeGrafter"/>
</dbReference>
<evidence type="ECO:0000256" key="15">
    <source>
        <dbReference type="PIRSR" id="PIRSR606539-3"/>
    </source>
</evidence>
<dbReference type="CDD" id="cd07302">
    <property type="entry name" value="CHD"/>
    <property type="match status" value="2"/>
</dbReference>
<keyword evidence="10 18" id="KW-1133">Transmembrane helix</keyword>
<evidence type="ECO:0000256" key="3">
    <source>
        <dbReference type="ARBA" id="ARBA00012189"/>
    </source>
</evidence>
<keyword evidence="8 15" id="KW-0460">Magnesium</keyword>
<dbReference type="InterPro" id="IPR029787">
    <property type="entry name" value="Nucleotide_cyclase"/>
</dbReference>
<feature type="transmembrane region" description="Helical" evidence="18">
    <location>
        <begin position="1017"/>
        <end position="1042"/>
    </location>
</feature>
<feature type="binding site" evidence="14">
    <location>
        <position position="417"/>
    </location>
    <ligand>
        <name>ATP</name>
        <dbReference type="ChEBI" id="CHEBI:30616"/>
    </ligand>
</feature>
<dbReference type="GO" id="GO:0016849">
    <property type="term" value="F:phosphorus-oxygen lyase activity"/>
    <property type="evidence" value="ECO:0007669"/>
    <property type="project" value="InterPro"/>
</dbReference>
<dbReference type="OrthoDB" id="354346at2759"/>
<feature type="transmembrane region" description="Helical" evidence="18">
    <location>
        <begin position="557"/>
        <end position="577"/>
    </location>
</feature>
<dbReference type="NCBIfam" id="TIGR01652">
    <property type="entry name" value="ATPase-Plipid"/>
    <property type="match status" value="1"/>
</dbReference>
<dbReference type="GO" id="GO:0009190">
    <property type="term" value="P:cyclic nucleotide biosynthetic process"/>
    <property type="evidence" value="ECO:0007669"/>
    <property type="project" value="InterPro"/>
</dbReference>
<feature type="binding site" evidence="14">
    <location>
        <position position="418"/>
    </location>
    <ligand>
        <name>ATP</name>
        <dbReference type="ChEBI" id="CHEBI:30616"/>
    </ligand>
</feature>
<feature type="binding site" evidence="14">
    <location>
        <position position="386"/>
    </location>
    <ligand>
        <name>ATP</name>
        <dbReference type="ChEBI" id="CHEBI:30616"/>
    </ligand>
</feature>
<dbReference type="Gene3D" id="3.30.70.1230">
    <property type="entry name" value="Nucleotide cyclase"/>
    <property type="match status" value="2"/>
</dbReference>
<organism evidence="20 21">
    <name type="scientific">Polarella glacialis</name>
    <name type="common">Dinoflagellate</name>
    <dbReference type="NCBI Taxonomy" id="89957"/>
    <lineage>
        <taxon>Eukaryota</taxon>
        <taxon>Sar</taxon>
        <taxon>Alveolata</taxon>
        <taxon>Dinophyceae</taxon>
        <taxon>Suessiales</taxon>
        <taxon>Suessiaceae</taxon>
        <taxon>Polarella</taxon>
    </lineage>
</organism>
<feature type="transmembrane region" description="Helical" evidence="18">
    <location>
        <begin position="589"/>
        <end position="608"/>
    </location>
</feature>
<evidence type="ECO:0000256" key="9">
    <source>
        <dbReference type="ARBA" id="ARBA00022967"/>
    </source>
</evidence>
<feature type="binding site" evidence="14">
    <location>
        <position position="291"/>
    </location>
    <ligand>
        <name>ATP</name>
        <dbReference type="ChEBI" id="CHEBI:30616"/>
    </ligand>
</feature>
<dbReference type="EMBL" id="CAJNNV010027797">
    <property type="protein sequence ID" value="CAE8621686.1"/>
    <property type="molecule type" value="Genomic_DNA"/>
</dbReference>
<feature type="region of interest" description="Disordered" evidence="17">
    <location>
        <begin position="28"/>
        <end position="149"/>
    </location>
</feature>
<evidence type="ECO:0000259" key="19">
    <source>
        <dbReference type="PROSITE" id="PS50125"/>
    </source>
</evidence>
<dbReference type="Pfam" id="PF16212">
    <property type="entry name" value="PhoLip_ATPase_C"/>
    <property type="match status" value="1"/>
</dbReference>
<dbReference type="InterPro" id="IPR023214">
    <property type="entry name" value="HAD_sf"/>
</dbReference>
<dbReference type="InterPro" id="IPR036412">
    <property type="entry name" value="HAD-like_sf"/>
</dbReference>
<dbReference type="PROSITE" id="PS00452">
    <property type="entry name" value="GUANYLATE_CYCLASE_1"/>
    <property type="match status" value="1"/>
</dbReference>
<feature type="transmembrane region" description="Helical" evidence="18">
    <location>
        <begin position="615"/>
        <end position="637"/>
    </location>
</feature>